<gene>
    <name evidence="1" type="ORF">ALO70_200220</name>
</gene>
<reference evidence="1 2" key="1">
    <citation type="submission" date="2015-09" db="EMBL/GenBank/DDBJ databases">
        <title>Genome announcement of multiple Pseudomonas syringae strains.</title>
        <authorList>
            <person name="Thakur S."/>
            <person name="Wang P.W."/>
            <person name="Gong Y."/>
            <person name="Weir B.S."/>
            <person name="Guttman D.S."/>
        </authorList>
    </citation>
    <scope>NUCLEOTIDE SEQUENCE [LARGE SCALE GENOMIC DNA]</scope>
    <source>
        <strain evidence="1 2">ICMP4455</strain>
    </source>
</reference>
<dbReference type="RefSeq" id="WP_057422430.1">
    <property type="nucleotide sequence ID" value="NZ_BMZW01000049.1"/>
</dbReference>
<evidence type="ECO:0000313" key="1">
    <source>
        <dbReference type="EMBL" id="KPX20984.1"/>
    </source>
</evidence>
<protein>
    <submittedName>
        <fullName evidence="1">Uncharacterized protein</fullName>
    </submittedName>
</protein>
<comment type="caution">
    <text evidence="1">The sequence shown here is derived from an EMBL/GenBank/DDBJ whole genome shotgun (WGS) entry which is preliminary data.</text>
</comment>
<accession>A0A0P9S5L8</accession>
<organism evidence="1 2">
    <name type="scientific">Pseudomonas amygdali pv. eriobotryae</name>
    <dbReference type="NCBI Taxonomy" id="129137"/>
    <lineage>
        <taxon>Bacteria</taxon>
        <taxon>Pseudomonadati</taxon>
        <taxon>Pseudomonadota</taxon>
        <taxon>Gammaproteobacteria</taxon>
        <taxon>Pseudomonadales</taxon>
        <taxon>Pseudomonadaceae</taxon>
        <taxon>Pseudomonas</taxon>
        <taxon>Pseudomonas amygdali</taxon>
    </lineage>
</organism>
<name>A0A0P9S5L8_PSEA0</name>
<dbReference type="AlphaFoldDB" id="A0A0P9S5L8"/>
<dbReference type="PATRIC" id="fig|129137.4.peg.2944"/>
<proteinExistence type="predicted"/>
<evidence type="ECO:0000313" key="2">
    <source>
        <dbReference type="Proteomes" id="UP000050490"/>
    </source>
</evidence>
<dbReference type="EMBL" id="LJQI01000399">
    <property type="protein sequence ID" value="KPX20984.1"/>
    <property type="molecule type" value="Genomic_DNA"/>
</dbReference>
<sequence length="104" mass="11482">MPAHDKPPFVVMQVASVEFDLPTTGILYLPELEGFSLIGRVYGDLRKSFADGRLIRTSTVIEFHEDQGYQIAQTSSGSRYVLVSATGSDVSGLFEKQFGFSRCN</sequence>
<dbReference type="Proteomes" id="UP000050490">
    <property type="component" value="Unassembled WGS sequence"/>
</dbReference>